<proteinExistence type="predicted"/>
<feature type="transmembrane region" description="Helical" evidence="2">
    <location>
        <begin position="39"/>
        <end position="54"/>
    </location>
</feature>
<feature type="compositionally biased region" description="Low complexity" evidence="1">
    <location>
        <begin position="228"/>
        <end position="247"/>
    </location>
</feature>
<name>A0A291IJV3_9GAMM</name>
<dbReference type="PROSITE" id="PS51257">
    <property type="entry name" value="PROKAR_LIPOPROTEIN"/>
    <property type="match status" value="1"/>
</dbReference>
<keyword evidence="2" id="KW-1133">Transmembrane helix</keyword>
<organism evidence="3 4">
    <name type="scientific">Methylomonas koyamae</name>
    <dbReference type="NCBI Taxonomy" id="702114"/>
    <lineage>
        <taxon>Bacteria</taxon>
        <taxon>Pseudomonadati</taxon>
        <taxon>Pseudomonadota</taxon>
        <taxon>Gammaproteobacteria</taxon>
        <taxon>Methylococcales</taxon>
        <taxon>Methylococcaceae</taxon>
        <taxon>Methylomonas</taxon>
    </lineage>
</organism>
<reference evidence="3 4" key="1">
    <citation type="submission" date="2016-03" db="EMBL/GenBank/DDBJ databases">
        <authorList>
            <person name="Heylen K."/>
            <person name="De Vos P."/>
            <person name="Vekeman B."/>
        </authorList>
    </citation>
    <scope>NUCLEOTIDE SEQUENCE [LARGE SCALE GENOMIC DNA]</scope>
    <source>
        <strain evidence="3 4">R-49807</strain>
    </source>
</reference>
<feature type="transmembrane region" description="Helical" evidence="2">
    <location>
        <begin position="114"/>
        <end position="132"/>
    </location>
</feature>
<dbReference type="InterPro" id="IPR025403">
    <property type="entry name" value="TgpA-like_C"/>
</dbReference>
<feature type="transmembrane region" description="Helical" evidence="2">
    <location>
        <begin position="66"/>
        <end position="86"/>
    </location>
</feature>
<keyword evidence="4" id="KW-1185">Reference proteome</keyword>
<evidence type="ECO:0000313" key="3">
    <source>
        <dbReference type="EMBL" id="OAI24652.1"/>
    </source>
</evidence>
<comment type="caution">
    <text evidence="3">The sequence shown here is derived from an EMBL/GenBank/DDBJ whole genome shotgun (WGS) entry which is preliminary data.</text>
</comment>
<evidence type="ECO:0000313" key="4">
    <source>
        <dbReference type="Proteomes" id="UP000077734"/>
    </source>
</evidence>
<protein>
    <submittedName>
        <fullName evidence="3">Uncharacterized protein</fullName>
    </submittedName>
</protein>
<feature type="region of interest" description="Disordered" evidence="1">
    <location>
        <begin position="219"/>
        <end position="271"/>
    </location>
</feature>
<accession>A0A291IJV3</accession>
<dbReference type="EMBL" id="LUUL01000087">
    <property type="protein sequence ID" value="OAI24652.1"/>
    <property type="molecule type" value="Genomic_DNA"/>
</dbReference>
<feature type="transmembrane region" description="Helical" evidence="2">
    <location>
        <begin position="318"/>
        <end position="337"/>
    </location>
</feature>
<dbReference type="AlphaFoldDB" id="A0A291IJV3"/>
<evidence type="ECO:0000256" key="1">
    <source>
        <dbReference type="SAM" id="MobiDB-lite"/>
    </source>
</evidence>
<keyword evidence="2" id="KW-0472">Membrane</keyword>
<gene>
    <name evidence="3" type="ORF">A1356_15355</name>
</gene>
<feature type="transmembrane region" description="Helical" evidence="2">
    <location>
        <begin position="138"/>
        <end position="159"/>
    </location>
</feature>
<dbReference type="Pfam" id="PF13559">
    <property type="entry name" value="DUF4129"/>
    <property type="match status" value="1"/>
</dbReference>
<feature type="transmembrane region" description="Helical" evidence="2">
    <location>
        <begin position="180"/>
        <end position="200"/>
    </location>
</feature>
<dbReference type="KEGG" id="mko:MKLM6_2210"/>
<dbReference type="Proteomes" id="UP000077734">
    <property type="component" value="Unassembled WGS sequence"/>
</dbReference>
<feature type="transmembrane region" description="Helical" evidence="2">
    <location>
        <begin position="12"/>
        <end position="33"/>
    </location>
</feature>
<evidence type="ECO:0000256" key="2">
    <source>
        <dbReference type="SAM" id="Phobius"/>
    </source>
</evidence>
<sequence length="452" mass="50979">MTETKLAGPLYAGLFAAQLLAVACNAFLDIGYGSFGREILFWSVVLGGTLAVGWRQSRKVDGWGGIAQKFVLFFGLLLFVFAFLPLWGMPRAGLYLLAMLQASYNCATAGRRQLHLGLLTSLALVLFAASHYRADWTMLFYILPYLIAAVFTLVASQIGQRSDDLRLTGLARTSSGQGQGAASSAATLSILLLGGVLYLLTPQVSWPYLESRFGQDVPHAPGGELEQAESGGQTGSAATTSQGGTAENGSSGGQGLQWPGMQWPSPQEMRTAAQRPHMPRWQKSAIEELAGFSETLQPVVLVVFDWWRWLKQWLREHWLDLMFALLGLIMLAVILAFRHLLRETPWAIWLSSRWDYWYLCRCGRHTAGERGARQYYRAMERLFALGDLPRSRFSNSQEYLAQIRRRHRSHLHTYAEELTQLFEAARYGPDRFGISDLQRMRQLYRYMYRELI</sequence>
<dbReference type="RefSeq" id="WP_064028206.1">
    <property type="nucleotide sequence ID" value="NZ_CP023669.1"/>
</dbReference>
<keyword evidence="2" id="KW-0812">Transmembrane</keyword>